<reference evidence="1" key="1">
    <citation type="submission" date="2021-07" db="EMBL/GenBank/DDBJ databases">
        <authorList>
            <person name="Durling M."/>
        </authorList>
    </citation>
    <scope>NUCLEOTIDE SEQUENCE</scope>
</reference>
<proteinExistence type="predicted"/>
<organism evidence="1 2">
    <name type="scientific">Hymenoscyphus albidus</name>
    <dbReference type="NCBI Taxonomy" id="595503"/>
    <lineage>
        <taxon>Eukaryota</taxon>
        <taxon>Fungi</taxon>
        <taxon>Dikarya</taxon>
        <taxon>Ascomycota</taxon>
        <taxon>Pezizomycotina</taxon>
        <taxon>Leotiomycetes</taxon>
        <taxon>Helotiales</taxon>
        <taxon>Helotiaceae</taxon>
        <taxon>Hymenoscyphus</taxon>
    </lineage>
</organism>
<sequence>MCAPRRDWCEWCKREVTPSGGRYEACDKKPLGVDPQACPHWDAGADPWFGVDFLPNYDVKWVQSLPLGVTQGYGQLKNYHRGPPLAFLI</sequence>
<dbReference type="Proteomes" id="UP000701801">
    <property type="component" value="Unassembled WGS sequence"/>
</dbReference>
<dbReference type="AlphaFoldDB" id="A0A9N9Q4N2"/>
<accession>A0A9N9Q4N2</accession>
<gene>
    <name evidence="1" type="ORF">HYALB_00010791</name>
</gene>
<dbReference type="EMBL" id="CAJVRM010000322">
    <property type="protein sequence ID" value="CAG8979590.1"/>
    <property type="molecule type" value="Genomic_DNA"/>
</dbReference>
<evidence type="ECO:0000313" key="2">
    <source>
        <dbReference type="Proteomes" id="UP000701801"/>
    </source>
</evidence>
<comment type="caution">
    <text evidence="1">The sequence shown here is derived from an EMBL/GenBank/DDBJ whole genome shotgun (WGS) entry which is preliminary data.</text>
</comment>
<keyword evidence="2" id="KW-1185">Reference proteome</keyword>
<name>A0A9N9Q4N2_9HELO</name>
<evidence type="ECO:0000313" key="1">
    <source>
        <dbReference type="EMBL" id="CAG8979590.1"/>
    </source>
</evidence>
<protein>
    <submittedName>
        <fullName evidence="1">Uncharacterized protein</fullName>
    </submittedName>
</protein>